<name>A0A1H0XVK9_9BACI</name>
<dbReference type="EMBL" id="FNKD01000001">
    <property type="protein sequence ID" value="SDQ06910.1"/>
    <property type="molecule type" value="Genomic_DNA"/>
</dbReference>
<dbReference type="InterPro" id="IPR011528">
    <property type="entry name" value="NERD"/>
</dbReference>
<protein>
    <submittedName>
        <fullName evidence="3">Nuclease-related domain-containing protein</fullName>
    </submittedName>
</protein>
<dbReference type="STRING" id="553311.SAMN05216231_0240"/>
<dbReference type="Proteomes" id="UP000199444">
    <property type="component" value="Unassembled WGS sequence"/>
</dbReference>
<evidence type="ECO:0000313" key="4">
    <source>
        <dbReference type="Proteomes" id="UP000199444"/>
    </source>
</evidence>
<gene>
    <name evidence="3" type="ORF">SAMN05216231_0240</name>
</gene>
<keyword evidence="4" id="KW-1185">Reference proteome</keyword>
<dbReference type="RefSeq" id="WP_092491138.1">
    <property type="nucleotide sequence ID" value="NZ_FNKD01000001.1"/>
</dbReference>
<dbReference type="AlphaFoldDB" id="A0A1H0XVK9"/>
<keyword evidence="1" id="KW-0812">Transmembrane</keyword>
<reference evidence="3 4" key="1">
    <citation type="submission" date="2016-10" db="EMBL/GenBank/DDBJ databases">
        <authorList>
            <person name="de Groot N.N."/>
        </authorList>
    </citation>
    <scope>NUCLEOTIDE SEQUENCE [LARGE SCALE GENOMIC DNA]</scope>
    <source>
        <strain evidence="3 4">CGMCC 1.10449</strain>
    </source>
</reference>
<sequence length="391" mass="44453">MGKLIGRDKLIEQLEQTSSKTMFELKGLRGEIEVGDLLARYLSDDTYIIAQPVIGKYEPDFLIISPTYGFRLIEVKNWSVNSIQGVQTNGTFTIVNGKTSNPLQQVRQHVDDLKGYLLSNYPTLGDTHKRIGYVNIQYGFNRKDLDKYTEDWNEKNAADFYLFHIFKDDLNFTLEKKLLSASKFRSSLLPEKMIKEIVRNITFSNKASSDIEIGYLTGSEDLDQKSNESNIMEKNDAGKEITTNKQKESNSHQKIDVFKIINVGLLIFFVAIGLVIISSGLVSFLEGTNTESISKSNSSIDADKAFTNENVEQGFENPDNLVTVVAMVDDFYYDNKSGNKFLRLQVKDFTFNAIIYSDVETPYINVGERYKFYGITREYEGQIELDIGTVE</sequence>
<dbReference type="Pfam" id="PF08378">
    <property type="entry name" value="NERD"/>
    <property type="match status" value="1"/>
</dbReference>
<accession>A0A1H0XVK9</accession>
<organism evidence="3 4">
    <name type="scientific">Virgibacillus salinus</name>
    <dbReference type="NCBI Taxonomy" id="553311"/>
    <lineage>
        <taxon>Bacteria</taxon>
        <taxon>Bacillati</taxon>
        <taxon>Bacillota</taxon>
        <taxon>Bacilli</taxon>
        <taxon>Bacillales</taxon>
        <taxon>Bacillaceae</taxon>
        <taxon>Virgibacillus</taxon>
    </lineage>
</organism>
<evidence type="ECO:0000259" key="2">
    <source>
        <dbReference type="Pfam" id="PF08378"/>
    </source>
</evidence>
<evidence type="ECO:0000313" key="3">
    <source>
        <dbReference type="EMBL" id="SDQ06910.1"/>
    </source>
</evidence>
<feature type="domain" description="NERD" evidence="2">
    <location>
        <begin position="26"/>
        <end position="120"/>
    </location>
</feature>
<proteinExistence type="predicted"/>
<evidence type="ECO:0000256" key="1">
    <source>
        <dbReference type="SAM" id="Phobius"/>
    </source>
</evidence>
<keyword evidence="1" id="KW-1133">Transmembrane helix</keyword>
<feature type="transmembrane region" description="Helical" evidence="1">
    <location>
        <begin position="260"/>
        <end position="285"/>
    </location>
</feature>
<keyword evidence="1" id="KW-0472">Membrane</keyword>